<name>B1I5Y0_DESAP</name>
<evidence type="ECO:0008006" key="4">
    <source>
        <dbReference type="Google" id="ProtNLM"/>
    </source>
</evidence>
<keyword evidence="3" id="KW-1185">Reference proteome</keyword>
<gene>
    <name evidence="2" type="ordered locus">Daud_1969</name>
</gene>
<keyword evidence="1" id="KW-0812">Transmembrane</keyword>
<feature type="transmembrane region" description="Helical" evidence="1">
    <location>
        <begin position="301"/>
        <end position="325"/>
    </location>
</feature>
<keyword evidence="1" id="KW-1133">Transmembrane helix</keyword>
<feature type="transmembrane region" description="Helical" evidence="1">
    <location>
        <begin position="70"/>
        <end position="93"/>
    </location>
</feature>
<feature type="transmembrane region" description="Helical" evidence="1">
    <location>
        <begin position="12"/>
        <end position="31"/>
    </location>
</feature>
<accession>B1I5Y0</accession>
<feature type="transmembrane region" description="Helical" evidence="1">
    <location>
        <begin position="43"/>
        <end position="64"/>
    </location>
</feature>
<reference evidence="2 3" key="2">
    <citation type="journal article" date="2008" name="Science">
        <title>Environmental genomics reveals a single-species ecosystem deep within Earth.</title>
        <authorList>
            <person name="Chivian D."/>
            <person name="Brodie E.L."/>
            <person name="Alm E.J."/>
            <person name="Culley D.E."/>
            <person name="Dehal P.S."/>
            <person name="Desantis T.Z."/>
            <person name="Gihring T.M."/>
            <person name="Lapidus A."/>
            <person name="Lin L.H."/>
            <person name="Lowry S.R."/>
            <person name="Moser D.P."/>
            <person name="Richardson P.M."/>
            <person name="Southam G."/>
            <person name="Wanger G."/>
            <person name="Pratt L.M."/>
            <person name="Andersen G.L."/>
            <person name="Hazen T.C."/>
            <person name="Brockman F.J."/>
            <person name="Arkin A.P."/>
            <person name="Onstott T.C."/>
        </authorList>
    </citation>
    <scope>NUCLEOTIDE SEQUENCE [LARGE SCALE GENOMIC DNA]</scope>
    <source>
        <strain evidence="2 3">MP104C</strain>
    </source>
</reference>
<dbReference type="InterPro" id="IPR010293">
    <property type="entry name" value="Sbt_1"/>
</dbReference>
<evidence type="ECO:0000256" key="1">
    <source>
        <dbReference type="SAM" id="Phobius"/>
    </source>
</evidence>
<sequence>MADMFEVALANLTSPVILFFGLGVLIALAKAKVEFPSSISEFITIYLLIAIGFKGGVSIAEAGLTADMALVVLGAVLLCAVIPVYSFIILWRIGKLKTDDAAAIAGHYGSISVVTFLAGTAFLSLMAVNYEGFMYGLPAIMELPGIVAVLILVSWIKEKNRSDSTQARSTLGRTVRKVVLSKSVVLLLGGLLVGYIAGPRGMAGVEIFFQGIFLGILCLFMLEMGTIAGDRLADLRKTGWFLVLFGIVMPPVNALWGLAVGVMTDLSVGGTALLAVLAASCSYIVAPAAMRLALPKANPALYLGVSVGVTLPFNLLVGIPLYYYLADYLIGILR</sequence>
<keyword evidence="1" id="KW-0472">Membrane</keyword>
<dbReference type="PANTHER" id="PTHR40400:SF1">
    <property type="entry name" value="SLR1512 PROTEIN"/>
    <property type="match status" value="1"/>
</dbReference>
<dbReference type="eggNOG" id="COG3329">
    <property type="taxonomic scope" value="Bacteria"/>
</dbReference>
<dbReference type="Proteomes" id="UP000008544">
    <property type="component" value="Chromosome"/>
</dbReference>
<reference evidence="3" key="1">
    <citation type="submission" date="2007-10" db="EMBL/GenBank/DDBJ databases">
        <title>Complete sequence of chromosome of Desulforudis audaxviator MP104C.</title>
        <authorList>
            <person name="Copeland A."/>
            <person name="Lucas S."/>
            <person name="Lapidus A."/>
            <person name="Barry K."/>
            <person name="Glavina del Rio T."/>
            <person name="Dalin E."/>
            <person name="Tice H."/>
            <person name="Bruce D."/>
            <person name="Pitluck S."/>
            <person name="Lowry S.R."/>
            <person name="Larimer F."/>
            <person name="Land M.L."/>
            <person name="Hauser L."/>
            <person name="Kyrpides N."/>
            <person name="Ivanova N.N."/>
            <person name="Richardson P."/>
        </authorList>
    </citation>
    <scope>NUCLEOTIDE SEQUENCE [LARGE SCALE GENOMIC DNA]</scope>
    <source>
        <strain evidence="3">MP104C</strain>
    </source>
</reference>
<protein>
    <recommendedName>
        <fullName evidence="4">Sodium-dependent bicarbonate transport family permease</fullName>
    </recommendedName>
</protein>
<dbReference type="KEGG" id="dau:Daud_1969"/>
<proteinExistence type="predicted"/>
<evidence type="ECO:0000313" key="2">
    <source>
        <dbReference type="EMBL" id="ACA60460.1"/>
    </source>
</evidence>
<dbReference type="PANTHER" id="PTHR40400">
    <property type="entry name" value="SLR1512 PROTEIN"/>
    <property type="match status" value="1"/>
</dbReference>
<feature type="transmembrane region" description="Helical" evidence="1">
    <location>
        <begin position="240"/>
        <end position="262"/>
    </location>
</feature>
<feature type="transmembrane region" description="Helical" evidence="1">
    <location>
        <begin position="133"/>
        <end position="156"/>
    </location>
</feature>
<dbReference type="Pfam" id="PF05982">
    <property type="entry name" value="Sbt_1"/>
    <property type="match status" value="1"/>
</dbReference>
<dbReference type="STRING" id="477974.Daud_1969"/>
<evidence type="ECO:0000313" key="3">
    <source>
        <dbReference type="Proteomes" id="UP000008544"/>
    </source>
</evidence>
<organism evidence="2 3">
    <name type="scientific">Desulforudis audaxviator (strain MP104C)</name>
    <dbReference type="NCBI Taxonomy" id="477974"/>
    <lineage>
        <taxon>Bacteria</taxon>
        <taxon>Bacillati</taxon>
        <taxon>Bacillota</taxon>
        <taxon>Clostridia</taxon>
        <taxon>Thermoanaerobacterales</taxon>
        <taxon>Candidatus Desulforudaceae</taxon>
        <taxon>Candidatus Desulforudis</taxon>
    </lineage>
</organism>
<feature type="transmembrane region" description="Helical" evidence="1">
    <location>
        <begin position="208"/>
        <end position="228"/>
    </location>
</feature>
<dbReference type="EMBL" id="CP000860">
    <property type="protein sequence ID" value="ACA60460.1"/>
    <property type="molecule type" value="Genomic_DNA"/>
</dbReference>
<dbReference type="HOGENOM" id="CLU_032027_0_0_9"/>
<dbReference type="OrthoDB" id="345121at2"/>
<feature type="transmembrane region" description="Helical" evidence="1">
    <location>
        <begin position="105"/>
        <end position="127"/>
    </location>
</feature>
<dbReference type="AlphaFoldDB" id="B1I5Y0"/>
<feature type="transmembrane region" description="Helical" evidence="1">
    <location>
        <begin position="177"/>
        <end position="196"/>
    </location>
</feature>
<feature type="transmembrane region" description="Helical" evidence="1">
    <location>
        <begin position="268"/>
        <end position="289"/>
    </location>
</feature>